<feature type="compositionally biased region" description="Polar residues" evidence="1">
    <location>
        <begin position="411"/>
        <end position="420"/>
    </location>
</feature>
<accession>A0A6V8H7L7</accession>
<keyword evidence="2" id="KW-0812">Transmembrane</keyword>
<name>A0A6V8H7L7_TALPI</name>
<feature type="transmembrane region" description="Helical" evidence="2">
    <location>
        <begin position="122"/>
        <end position="140"/>
    </location>
</feature>
<dbReference type="AlphaFoldDB" id="A0A6V8H7L7"/>
<dbReference type="Proteomes" id="UP000053095">
    <property type="component" value="Unassembled WGS sequence"/>
</dbReference>
<comment type="caution">
    <text evidence="3">The sequence shown here is derived from an EMBL/GenBank/DDBJ whole genome shotgun (WGS) entry which is preliminary data.</text>
</comment>
<feature type="compositionally biased region" description="Low complexity" evidence="1">
    <location>
        <begin position="315"/>
        <end position="325"/>
    </location>
</feature>
<evidence type="ECO:0000256" key="2">
    <source>
        <dbReference type="SAM" id="Phobius"/>
    </source>
</evidence>
<gene>
    <name evidence="3" type="ORF">TCE0_022f06328</name>
</gene>
<evidence type="ECO:0000313" key="3">
    <source>
        <dbReference type="EMBL" id="GAM36882.1"/>
    </source>
</evidence>
<protein>
    <submittedName>
        <fullName evidence="3">Uncharacterized protein</fullName>
    </submittedName>
</protein>
<keyword evidence="2" id="KW-1133">Transmembrane helix</keyword>
<feature type="compositionally biased region" description="Polar residues" evidence="1">
    <location>
        <begin position="370"/>
        <end position="380"/>
    </location>
</feature>
<proteinExistence type="predicted"/>
<evidence type="ECO:0000313" key="4">
    <source>
        <dbReference type="Proteomes" id="UP000053095"/>
    </source>
</evidence>
<feature type="region of interest" description="Disordered" evidence="1">
    <location>
        <begin position="35"/>
        <end position="64"/>
    </location>
</feature>
<reference evidence="4" key="1">
    <citation type="journal article" date="2015" name="Genome Announc.">
        <title>Draft genome sequence of Talaromyces cellulolyticus strain Y-94, a source of lignocellulosic biomass-degrading enzymes.</title>
        <authorList>
            <person name="Fujii T."/>
            <person name="Koike H."/>
            <person name="Sawayama S."/>
            <person name="Yano S."/>
            <person name="Inoue H."/>
        </authorList>
    </citation>
    <scope>NUCLEOTIDE SEQUENCE [LARGE SCALE GENOMIC DNA]</scope>
    <source>
        <strain evidence="4">Y-94</strain>
    </source>
</reference>
<feature type="transmembrane region" description="Helical" evidence="2">
    <location>
        <begin position="146"/>
        <end position="175"/>
    </location>
</feature>
<evidence type="ECO:0000256" key="1">
    <source>
        <dbReference type="SAM" id="MobiDB-lite"/>
    </source>
</evidence>
<feature type="region of interest" description="Disordered" evidence="1">
    <location>
        <begin position="315"/>
        <end position="440"/>
    </location>
</feature>
<feature type="compositionally biased region" description="Pro residues" evidence="1">
    <location>
        <begin position="45"/>
        <end position="56"/>
    </location>
</feature>
<sequence length="440" mass="47256">MRTSQSLVSQLRCVVLSHPVPRCAVRHNIRSKFGLRNYSTTKNPSPSPTKPIPPKAAPAKQPATKVNLAPKKPVKAVAAKPTVKYSPSQTWKPTAQKAAPENVLIYHAGTGRIVFLGMLRTATIFVAGVSSMIIAPAFFADEFPSYLAPLIVIGGALPLIFVGYTTAPFVNNIYIHLPVFARKSREAALEYVKSLPSTATLSIRTMKITTIPRTTEILDYSSTSHKSIFTSTFNCFKKPSSRNAKMAGDKGENVLNMSQSELKLIALGCRFSEGGKPDYEQIAKYGGYTKGSAQVMYRKALRKLTEAWPVDGDAAVAGSSSASSGPEIAGNNDPVTPSGKAKTPKTPRSRAASSGKKRKDVAGAVEDQDVTPSAGAQTPFTPGAEGWHEAGAMVMETPTKKPKKAPAKQAISRSFTSINTPDDDDFLKDEPLFEPAIKME</sequence>
<keyword evidence="2" id="KW-0472">Membrane</keyword>
<dbReference type="EMBL" id="DF933818">
    <property type="protein sequence ID" value="GAM36882.1"/>
    <property type="molecule type" value="Genomic_DNA"/>
</dbReference>
<keyword evidence="4" id="KW-1185">Reference proteome</keyword>
<organism evidence="3 4">
    <name type="scientific">Talaromyces pinophilus</name>
    <name type="common">Penicillium pinophilum</name>
    <dbReference type="NCBI Taxonomy" id="128442"/>
    <lineage>
        <taxon>Eukaryota</taxon>
        <taxon>Fungi</taxon>
        <taxon>Dikarya</taxon>
        <taxon>Ascomycota</taxon>
        <taxon>Pezizomycotina</taxon>
        <taxon>Eurotiomycetes</taxon>
        <taxon>Eurotiomycetidae</taxon>
        <taxon>Eurotiales</taxon>
        <taxon>Trichocomaceae</taxon>
        <taxon>Talaromyces</taxon>
        <taxon>Talaromyces sect. Talaromyces</taxon>
    </lineage>
</organism>